<dbReference type="Gene3D" id="3.30.200.20">
    <property type="entry name" value="Phosphorylase Kinase, domain 1"/>
    <property type="match status" value="1"/>
</dbReference>
<dbReference type="EMBL" id="GL433854">
    <property type="protein sequence ID" value="EFN52748.1"/>
    <property type="molecule type" value="Genomic_DNA"/>
</dbReference>
<dbReference type="GeneID" id="17352300"/>
<keyword evidence="6" id="KW-1185">Reference proteome</keyword>
<keyword evidence="3" id="KW-0812">Transmembrane</keyword>
<feature type="compositionally biased region" description="Low complexity" evidence="2">
    <location>
        <begin position="13"/>
        <end position="28"/>
    </location>
</feature>
<evidence type="ECO:0000256" key="3">
    <source>
        <dbReference type="SAM" id="Phobius"/>
    </source>
</evidence>
<dbReference type="InterPro" id="IPR051681">
    <property type="entry name" value="Ser/Thr_Kinases-Pseudokinases"/>
</dbReference>
<dbReference type="InterPro" id="IPR011009">
    <property type="entry name" value="Kinase-like_dom_sf"/>
</dbReference>
<evidence type="ECO:0000313" key="5">
    <source>
        <dbReference type="EMBL" id="EFN52748.1"/>
    </source>
</evidence>
<reference evidence="5 6" key="1">
    <citation type="journal article" date="2010" name="Plant Cell">
        <title>The Chlorella variabilis NC64A genome reveals adaptation to photosymbiosis, coevolution with viruses, and cryptic sex.</title>
        <authorList>
            <person name="Blanc G."/>
            <person name="Duncan G."/>
            <person name="Agarkova I."/>
            <person name="Borodovsky M."/>
            <person name="Gurnon J."/>
            <person name="Kuo A."/>
            <person name="Lindquist E."/>
            <person name="Lucas S."/>
            <person name="Pangilinan J."/>
            <person name="Polle J."/>
            <person name="Salamov A."/>
            <person name="Terry A."/>
            <person name="Yamada T."/>
            <person name="Dunigan D.D."/>
            <person name="Grigoriev I.V."/>
            <person name="Claverie J.M."/>
            <person name="Van Etten J.L."/>
        </authorList>
    </citation>
    <scope>NUCLEOTIDE SEQUENCE [LARGE SCALE GENOMIC DNA]</scope>
    <source>
        <strain evidence="5 6">NC64A</strain>
    </source>
</reference>
<dbReference type="KEGG" id="cvr:CHLNCDRAFT_58735"/>
<dbReference type="PANTHER" id="PTHR44329">
    <property type="entry name" value="SERINE/THREONINE-PROTEIN KINASE TNNI3K-RELATED"/>
    <property type="match status" value="1"/>
</dbReference>
<dbReference type="PROSITE" id="PS00107">
    <property type="entry name" value="PROTEIN_KINASE_ATP"/>
    <property type="match status" value="1"/>
</dbReference>
<keyword evidence="1" id="KW-0067">ATP-binding</keyword>
<dbReference type="PANTHER" id="PTHR44329:SF214">
    <property type="entry name" value="PROTEIN KINASE DOMAIN-CONTAINING PROTEIN"/>
    <property type="match status" value="1"/>
</dbReference>
<keyword evidence="3" id="KW-0472">Membrane</keyword>
<proteinExistence type="predicted"/>
<sequence>MVQAGKAGQMQSQPVQAAPPTAAGTPRPARLREVHNVEEMRAAMNDSSVDHVMLMRPDGWNVTEETFPPHSVYIRNRSLLLEGSGPGFFHFDMNLVQDQVIILDGGNLTQRNIWADHCFHGKPPYSCFTKMGPGGWGLLHNFKVSDASCTNTQHSVSIATSLMFIRFGSFLGGTYDVEHLDTRTVLVKDTGWLRSPDVAAYLRVINTTFSCTGNITHPVPPETRLVILPVWQQYLLLVGGLALLFLTAGLFWCWHRRARESSLPEHRIAESRGFLLEEPLGSGHFGRVYRGRTKSLGQLVAIKVIDLLPSQRRQLVYACRECQLMSRVQHPSIVRVVTFYAAQVQARPQVVELTPGIEYVEIGFNVASIIDGSTAAAWASSQEARYQGSANGSGGSSVAPNAGGGSRGPPTNSGGSTASSSDGMEGVLSTQANCRPAGHLLNTIHVQLVMQYCDLGTLEQSVRAGMFRDAETGQVKLRHILATGLEIAEGLEYLHHSDRRMVHRDLSATNILLTTSAADDRGFRALLSDFGLTTSLSEEQTHKTSEVKGTLSYMSPELFLRDDVSPALDVYSLGIILHLMYSGADPYADQGPAVIILAKVLPEVDASAEHCSRLCQHVRASEHPEEARLPPLEGCPQAYQQLVWDCTHAERRSRPTAAQVVRRLRAQLAATT</sequence>
<dbReference type="STRING" id="554065.E1ZMT6"/>
<dbReference type="InterPro" id="IPR017441">
    <property type="entry name" value="Protein_kinase_ATP_BS"/>
</dbReference>
<keyword evidence="3" id="KW-1133">Transmembrane helix</keyword>
<protein>
    <recommendedName>
        <fullName evidence="4">Protein kinase domain-containing protein</fullName>
    </recommendedName>
</protein>
<dbReference type="Pfam" id="PF00069">
    <property type="entry name" value="Pkinase"/>
    <property type="match status" value="1"/>
</dbReference>
<feature type="region of interest" description="Disordered" evidence="2">
    <location>
        <begin position="389"/>
        <end position="426"/>
    </location>
</feature>
<dbReference type="PROSITE" id="PS00109">
    <property type="entry name" value="PROTEIN_KINASE_TYR"/>
    <property type="match status" value="1"/>
</dbReference>
<evidence type="ECO:0000256" key="1">
    <source>
        <dbReference type="PROSITE-ProRule" id="PRU10141"/>
    </source>
</evidence>
<organism evidence="6">
    <name type="scientific">Chlorella variabilis</name>
    <name type="common">Green alga</name>
    <dbReference type="NCBI Taxonomy" id="554065"/>
    <lineage>
        <taxon>Eukaryota</taxon>
        <taxon>Viridiplantae</taxon>
        <taxon>Chlorophyta</taxon>
        <taxon>core chlorophytes</taxon>
        <taxon>Trebouxiophyceae</taxon>
        <taxon>Chlorellales</taxon>
        <taxon>Chlorellaceae</taxon>
        <taxon>Chlorella clade</taxon>
        <taxon>Chlorella</taxon>
    </lineage>
</organism>
<evidence type="ECO:0000259" key="4">
    <source>
        <dbReference type="PROSITE" id="PS50011"/>
    </source>
</evidence>
<dbReference type="GO" id="GO:0004674">
    <property type="term" value="F:protein serine/threonine kinase activity"/>
    <property type="evidence" value="ECO:0007669"/>
    <property type="project" value="TreeGrafter"/>
</dbReference>
<dbReference type="InterPro" id="IPR000719">
    <property type="entry name" value="Prot_kinase_dom"/>
</dbReference>
<feature type="domain" description="Protein kinase" evidence="4">
    <location>
        <begin position="274"/>
        <end position="668"/>
    </location>
</feature>
<dbReference type="SUPFAM" id="SSF56112">
    <property type="entry name" value="Protein kinase-like (PK-like)"/>
    <property type="match status" value="1"/>
</dbReference>
<dbReference type="InterPro" id="IPR008266">
    <property type="entry name" value="Tyr_kinase_AS"/>
</dbReference>
<feature type="region of interest" description="Disordered" evidence="2">
    <location>
        <begin position="1"/>
        <end position="28"/>
    </location>
</feature>
<dbReference type="PROSITE" id="PS50011">
    <property type="entry name" value="PROTEIN_KINASE_DOM"/>
    <property type="match status" value="1"/>
</dbReference>
<dbReference type="InParanoid" id="E1ZMT6"/>
<name>E1ZMT6_CHLVA</name>
<evidence type="ECO:0000256" key="2">
    <source>
        <dbReference type="SAM" id="MobiDB-lite"/>
    </source>
</evidence>
<dbReference type="InterPro" id="IPR001245">
    <property type="entry name" value="Ser-Thr/Tyr_kinase_cat_dom"/>
</dbReference>
<gene>
    <name evidence="5" type="ORF">CHLNCDRAFT_58735</name>
</gene>
<keyword evidence="1" id="KW-0547">Nucleotide-binding</keyword>
<dbReference type="RefSeq" id="XP_005844850.1">
    <property type="nucleotide sequence ID" value="XM_005844788.1"/>
</dbReference>
<evidence type="ECO:0000313" key="6">
    <source>
        <dbReference type="Proteomes" id="UP000008141"/>
    </source>
</evidence>
<dbReference type="GO" id="GO:0005524">
    <property type="term" value="F:ATP binding"/>
    <property type="evidence" value="ECO:0007669"/>
    <property type="project" value="UniProtKB-UniRule"/>
</dbReference>
<dbReference type="OrthoDB" id="4062651at2759"/>
<feature type="compositionally biased region" description="Polar residues" evidence="2">
    <location>
        <begin position="409"/>
        <end position="426"/>
    </location>
</feature>
<dbReference type="Proteomes" id="UP000008141">
    <property type="component" value="Unassembled WGS sequence"/>
</dbReference>
<dbReference type="eggNOG" id="KOG1187">
    <property type="taxonomic scope" value="Eukaryota"/>
</dbReference>
<feature type="binding site" evidence="1">
    <location>
        <position position="303"/>
    </location>
    <ligand>
        <name>ATP</name>
        <dbReference type="ChEBI" id="CHEBI:30616"/>
    </ligand>
</feature>
<dbReference type="AlphaFoldDB" id="E1ZMT6"/>
<accession>E1ZMT6</accession>
<feature type="transmembrane region" description="Helical" evidence="3">
    <location>
        <begin position="234"/>
        <end position="254"/>
    </location>
</feature>
<dbReference type="Pfam" id="PF07714">
    <property type="entry name" value="PK_Tyr_Ser-Thr"/>
    <property type="match status" value="1"/>
</dbReference>
<dbReference type="Gene3D" id="1.10.510.10">
    <property type="entry name" value="Transferase(Phosphotransferase) domain 1"/>
    <property type="match status" value="1"/>
</dbReference>